<name>A0AAD7QK18_9ASCO</name>
<keyword evidence="1" id="KW-1133">Transmembrane helix</keyword>
<proteinExistence type="predicted"/>
<sequence length="85" mass="9304">MSVTHCSSSNDRAFGPVVDSQCRAFDFTLFFEDVFLACITSSILLTLGLIRVSQLIRKRVTTVKPSLVVYTSALYGLLLGSELAL</sequence>
<evidence type="ECO:0000313" key="3">
    <source>
        <dbReference type="Proteomes" id="UP001217417"/>
    </source>
</evidence>
<comment type="caution">
    <text evidence="2">The sequence shown here is derived from an EMBL/GenBank/DDBJ whole genome shotgun (WGS) entry which is preliminary data.</text>
</comment>
<gene>
    <name evidence="2" type="ORF">POJ06DRAFT_264105</name>
</gene>
<accession>A0AAD7QK18</accession>
<dbReference type="EMBL" id="JARPMG010000016">
    <property type="protein sequence ID" value="KAJ8096464.1"/>
    <property type="molecule type" value="Genomic_DNA"/>
</dbReference>
<organism evidence="2 3">
    <name type="scientific">Lipomyces tetrasporus</name>
    <dbReference type="NCBI Taxonomy" id="54092"/>
    <lineage>
        <taxon>Eukaryota</taxon>
        <taxon>Fungi</taxon>
        <taxon>Dikarya</taxon>
        <taxon>Ascomycota</taxon>
        <taxon>Saccharomycotina</taxon>
        <taxon>Lipomycetes</taxon>
        <taxon>Lipomycetales</taxon>
        <taxon>Lipomycetaceae</taxon>
        <taxon>Lipomyces</taxon>
    </lineage>
</organism>
<dbReference type="Proteomes" id="UP001217417">
    <property type="component" value="Unassembled WGS sequence"/>
</dbReference>
<evidence type="ECO:0000313" key="2">
    <source>
        <dbReference type="EMBL" id="KAJ8096464.1"/>
    </source>
</evidence>
<dbReference type="AlphaFoldDB" id="A0AAD7QK18"/>
<keyword evidence="1" id="KW-0472">Membrane</keyword>
<reference evidence="2" key="1">
    <citation type="submission" date="2023-03" db="EMBL/GenBank/DDBJ databases">
        <title>Near-Complete genome sequence of Lipomyces tetrasporous NRRL Y-64009, an oleaginous yeast capable of growing on lignocellulosic hydrolysates.</title>
        <authorList>
            <consortium name="Lawrence Berkeley National Laboratory"/>
            <person name="Jagtap S.S."/>
            <person name="Liu J.-J."/>
            <person name="Walukiewicz H.E."/>
            <person name="Pangilinan J."/>
            <person name="Lipzen A."/>
            <person name="Ahrendt S."/>
            <person name="Koriabine M."/>
            <person name="Cobaugh K."/>
            <person name="Salamov A."/>
            <person name="Yoshinaga Y."/>
            <person name="Ng V."/>
            <person name="Daum C."/>
            <person name="Grigoriev I.V."/>
            <person name="Slininger P.J."/>
            <person name="Dien B.S."/>
            <person name="Jin Y.-S."/>
            <person name="Rao C.V."/>
        </authorList>
    </citation>
    <scope>NUCLEOTIDE SEQUENCE</scope>
    <source>
        <strain evidence="2">NRRL Y-64009</strain>
    </source>
</reference>
<dbReference type="GeneID" id="80884140"/>
<dbReference type="RefSeq" id="XP_056039914.1">
    <property type="nucleotide sequence ID" value="XM_056188974.1"/>
</dbReference>
<keyword evidence="3" id="KW-1185">Reference proteome</keyword>
<evidence type="ECO:0000256" key="1">
    <source>
        <dbReference type="SAM" id="Phobius"/>
    </source>
</evidence>
<protein>
    <submittedName>
        <fullName evidence="2">Uncharacterized protein</fullName>
    </submittedName>
</protein>
<feature type="transmembrane region" description="Helical" evidence="1">
    <location>
        <begin position="34"/>
        <end position="53"/>
    </location>
</feature>
<keyword evidence="1" id="KW-0812">Transmembrane</keyword>